<protein>
    <recommendedName>
        <fullName evidence="4">F-box domain-containing protein</fullName>
    </recommendedName>
</protein>
<feature type="region of interest" description="Disordered" evidence="1">
    <location>
        <begin position="244"/>
        <end position="269"/>
    </location>
</feature>
<evidence type="ECO:0000313" key="3">
    <source>
        <dbReference type="Proteomes" id="UP000054498"/>
    </source>
</evidence>
<feature type="non-terminal residue" evidence="2">
    <location>
        <position position="303"/>
    </location>
</feature>
<keyword evidence="3" id="KW-1185">Reference proteome</keyword>
<feature type="compositionally biased region" description="Pro residues" evidence="1">
    <location>
        <begin position="250"/>
        <end position="265"/>
    </location>
</feature>
<dbReference type="AlphaFoldDB" id="A0A0D2KRA0"/>
<reference evidence="2 3" key="1">
    <citation type="journal article" date="2013" name="BMC Genomics">
        <title>Reconstruction of the lipid metabolism for the microalga Monoraphidium neglectum from its genome sequence reveals characteristics suitable for biofuel production.</title>
        <authorList>
            <person name="Bogen C."/>
            <person name="Al-Dilaimi A."/>
            <person name="Albersmeier A."/>
            <person name="Wichmann J."/>
            <person name="Grundmann M."/>
            <person name="Rupp O."/>
            <person name="Lauersen K.J."/>
            <person name="Blifernez-Klassen O."/>
            <person name="Kalinowski J."/>
            <person name="Goesmann A."/>
            <person name="Mussgnug J.H."/>
            <person name="Kruse O."/>
        </authorList>
    </citation>
    <scope>NUCLEOTIDE SEQUENCE [LARGE SCALE GENOMIC DNA]</scope>
    <source>
        <strain evidence="2 3">SAG 48.87</strain>
    </source>
</reference>
<accession>A0A0D2KRA0</accession>
<name>A0A0D2KRA0_9CHLO</name>
<dbReference type="InterPro" id="IPR036047">
    <property type="entry name" value="F-box-like_dom_sf"/>
</dbReference>
<dbReference type="GeneID" id="25742737"/>
<dbReference type="Proteomes" id="UP000054498">
    <property type="component" value="Unassembled WGS sequence"/>
</dbReference>
<sequence length="303" mass="31499">MVQLPRDVLLAIFSCLSSVDDLGAACLSAKALHTHLTSDEFLHVWFRRQHTVHLPHTPWQYAAVSWRRLARLGPLQLAQWLAAHTAMRARELPPGTPPPVALGCAGAAISSGDAPAALAALCPHARHLLLPYAAHAGRTDVVAELIAPSPDAQQQEQQQQEQQQEEQQEQQHQQEQQQPLLVLPLAGAGGLIPHLGVAAPAPVDSNIERARLDALDLALRAALLGRRPGALQALLAHAHAAKAAAAAGSEPPPGGPGPGPGPQPPAAAAEAAVGLLQHAAACSDVECLRLLCAPGSPFAGASS</sequence>
<feature type="compositionally biased region" description="Low complexity" evidence="1">
    <location>
        <begin position="153"/>
        <end position="162"/>
    </location>
</feature>
<dbReference type="RefSeq" id="XP_013897118.1">
    <property type="nucleotide sequence ID" value="XM_014041664.1"/>
</dbReference>
<evidence type="ECO:0008006" key="4">
    <source>
        <dbReference type="Google" id="ProtNLM"/>
    </source>
</evidence>
<dbReference type="KEGG" id="mng:MNEG_9862"/>
<organism evidence="2 3">
    <name type="scientific">Monoraphidium neglectum</name>
    <dbReference type="NCBI Taxonomy" id="145388"/>
    <lineage>
        <taxon>Eukaryota</taxon>
        <taxon>Viridiplantae</taxon>
        <taxon>Chlorophyta</taxon>
        <taxon>core chlorophytes</taxon>
        <taxon>Chlorophyceae</taxon>
        <taxon>CS clade</taxon>
        <taxon>Sphaeropleales</taxon>
        <taxon>Selenastraceae</taxon>
        <taxon>Monoraphidium</taxon>
    </lineage>
</organism>
<evidence type="ECO:0000256" key="1">
    <source>
        <dbReference type="SAM" id="MobiDB-lite"/>
    </source>
</evidence>
<dbReference type="SUPFAM" id="SSF81383">
    <property type="entry name" value="F-box domain"/>
    <property type="match status" value="1"/>
</dbReference>
<feature type="region of interest" description="Disordered" evidence="1">
    <location>
        <begin position="150"/>
        <end position="177"/>
    </location>
</feature>
<evidence type="ECO:0000313" key="2">
    <source>
        <dbReference type="EMBL" id="KIY98098.1"/>
    </source>
</evidence>
<dbReference type="EMBL" id="KK102312">
    <property type="protein sequence ID" value="KIY98098.1"/>
    <property type="molecule type" value="Genomic_DNA"/>
</dbReference>
<proteinExistence type="predicted"/>
<gene>
    <name evidence="2" type="ORF">MNEG_9862</name>
</gene>